<dbReference type="RefSeq" id="WP_138107768.1">
    <property type="nucleotide sequence ID" value="NZ_VBRA02000002.1"/>
</dbReference>
<dbReference type="Proteomes" id="UP001192346">
    <property type="component" value="Unassembled WGS sequence"/>
</dbReference>
<comment type="caution">
    <text evidence="3">The sequence shown here is derived from an EMBL/GenBank/DDBJ whole genome shotgun (WGS) entry which is preliminary data.</text>
</comment>
<dbReference type="Pfam" id="PF25888">
    <property type="entry name" value="WHD_DnaB"/>
    <property type="match status" value="1"/>
</dbReference>
<keyword evidence="1" id="KW-0472">Membrane</keyword>
<reference evidence="3" key="1">
    <citation type="submission" date="2019-10" db="EMBL/GenBank/DDBJ databases">
        <title>Whole Genome Sequencing and Characterization of Texas Phoenix Palm Decline Phytoplasma Belongs to Lethal Yellowing (16SrIV) Group.</title>
        <authorList>
            <person name="Bao M."/>
        </authorList>
    </citation>
    <scope>NUCLEOTIDE SEQUENCE [LARGE SCALE GENOMIC DNA]</scope>
    <source>
        <strain evidence="3">ACPD</strain>
    </source>
</reference>
<feature type="domain" description="Replicative helicase loading/DNA remodeling protein DnaB N-terminal winged helix" evidence="2">
    <location>
        <begin position="16"/>
        <end position="183"/>
    </location>
</feature>
<evidence type="ECO:0000313" key="4">
    <source>
        <dbReference type="Proteomes" id="UP001192346"/>
    </source>
</evidence>
<dbReference type="EMBL" id="VBRA02000002">
    <property type="protein sequence ID" value="MBP3059198.1"/>
    <property type="molecule type" value="Genomic_DNA"/>
</dbReference>
<accession>A0ABS5BHZ1</accession>
<evidence type="ECO:0000313" key="3">
    <source>
        <dbReference type="EMBL" id="MBP3059198.1"/>
    </source>
</evidence>
<keyword evidence="1" id="KW-0812">Transmembrane</keyword>
<sequence>MLDFKCFKIKIKNFLLPEEQKNLFLLYQPLIGSKALTFYFTLYFLANLNEKLSFMHQFLLDLLNVNENDFLKNKDKLEAIKLLETFQNDKKEIIYCLNAPLNAFLFFQDPILSEFLLSEVGDNIYCDLKKLFLYEKDILSSEYKNISKNFTDVYSFKKVNIQETIKKYNNNNISNNSDNFKRYFNYDLFIKSLPERFKKPFLLEWKNIDYIVKLGFVYGIEPKQMAVFVQDNIHNLNEFIDLNNLKNFIKNKIIQKNDDIKLIYSYKNKNKNEDDDEEMIAYLQNAQPYRIIKNFAKSKHFLFGLYDIVFLLLEKTNADIGVINALLMYVCKIKDQNNSPVPSFNYFKIILDSWFKKGIVSAQKAYYYLMDKEKIKIFEKNKKNRPEWLDKIQKELKF</sequence>
<dbReference type="InterPro" id="IPR058660">
    <property type="entry name" value="WHD_DnaB"/>
</dbReference>
<keyword evidence="1" id="KW-1133">Transmembrane helix</keyword>
<protein>
    <recommendedName>
        <fullName evidence="2">Replicative helicase loading/DNA remodeling protein DnaB N-terminal winged helix domain-containing protein</fullName>
    </recommendedName>
</protein>
<organism evidence="3 4">
    <name type="scientific">Texas Phoenix palm phytoplasma</name>
    <dbReference type="NCBI Taxonomy" id="176709"/>
    <lineage>
        <taxon>Bacteria</taxon>
        <taxon>Bacillati</taxon>
        <taxon>Mycoplasmatota</taxon>
        <taxon>Mollicutes</taxon>
        <taxon>Acholeplasmatales</taxon>
        <taxon>Acholeplasmataceae</taxon>
        <taxon>Candidatus Phytoplasma</taxon>
        <taxon>16SrIV (Coconut lethal yellows group)</taxon>
    </lineage>
</organism>
<evidence type="ECO:0000256" key="1">
    <source>
        <dbReference type="SAM" id="Phobius"/>
    </source>
</evidence>
<gene>
    <name evidence="3" type="ORF">FEF22_000125</name>
</gene>
<proteinExistence type="predicted"/>
<name>A0ABS5BHZ1_9MOLU</name>
<keyword evidence="4" id="KW-1185">Reference proteome</keyword>
<feature type="transmembrane region" description="Helical" evidence="1">
    <location>
        <begin position="24"/>
        <end position="46"/>
    </location>
</feature>
<evidence type="ECO:0000259" key="2">
    <source>
        <dbReference type="Pfam" id="PF25888"/>
    </source>
</evidence>